<reference evidence="1 2" key="1">
    <citation type="journal article" date="2019" name="Environ. Microbiol.">
        <title>Species interactions and distinct microbial communities in high Arctic permafrost affected cryosols are associated with the CH4 and CO2 gas fluxes.</title>
        <authorList>
            <person name="Altshuler I."/>
            <person name="Hamel J."/>
            <person name="Turney S."/>
            <person name="Magnuson E."/>
            <person name="Levesque R."/>
            <person name="Greer C."/>
            <person name="Whyte L.G."/>
        </authorList>
    </citation>
    <scope>NUCLEOTIDE SEQUENCE [LARGE SCALE GENOMIC DNA]</scope>
    <source>
        <strain evidence="1 2">42</strain>
    </source>
</reference>
<organism evidence="1 2">
    <name type="scientific">Flavobacterium pectinovorum</name>
    <dbReference type="NCBI Taxonomy" id="29533"/>
    <lineage>
        <taxon>Bacteria</taxon>
        <taxon>Pseudomonadati</taxon>
        <taxon>Bacteroidota</taxon>
        <taxon>Flavobacteriia</taxon>
        <taxon>Flavobacteriales</taxon>
        <taxon>Flavobacteriaceae</taxon>
        <taxon>Flavobacterium</taxon>
    </lineage>
</organism>
<dbReference type="AlphaFoldDB" id="A0A502EV04"/>
<dbReference type="PROSITE" id="PS51257">
    <property type="entry name" value="PROKAR_LIPOPROTEIN"/>
    <property type="match status" value="1"/>
</dbReference>
<gene>
    <name evidence="1" type="ORF">EAH81_09665</name>
</gene>
<comment type="caution">
    <text evidence="1">The sequence shown here is derived from an EMBL/GenBank/DDBJ whole genome shotgun (WGS) entry which is preliminary data.</text>
</comment>
<dbReference type="OrthoDB" id="887030at2"/>
<dbReference type="EMBL" id="RCZH01000005">
    <property type="protein sequence ID" value="TPG41735.1"/>
    <property type="molecule type" value="Genomic_DNA"/>
</dbReference>
<keyword evidence="2" id="KW-1185">Reference proteome</keyword>
<accession>A0A502EV04</accession>
<evidence type="ECO:0000313" key="1">
    <source>
        <dbReference type="EMBL" id="TPG41735.1"/>
    </source>
</evidence>
<sequence>MNRYIFITILVLFISCNKIENHKTLNQVDIQRIKKLNLLDNSETIYQFYSEYKKDVCGNFYTNKRIATYWLDKRNAKKDNVNFAYYNDIVKIDTIYKAGLSYCPYILVTKKNGFTFKVSIDGSERGIKSFFEGVFQQWRKIKN</sequence>
<proteinExistence type="predicted"/>
<protein>
    <recommendedName>
        <fullName evidence="3">Lipoprotein</fullName>
    </recommendedName>
</protein>
<evidence type="ECO:0008006" key="3">
    <source>
        <dbReference type="Google" id="ProtNLM"/>
    </source>
</evidence>
<dbReference type="Proteomes" id="UP000319700">
    <property type="component" value="Unassembled WGS sequence"/>
</dbReference>
<dbReference type="RefSeq" id="WP_140506278.1">
    <property type="nucleotide sequence ID" value="NZ_RCZH01000005.1"/>
</dbReference>
<name>A0A502EV04_9FLAO</name>
<evidence type="ECO:0000313" key="2">
    <source>
        <dbReference type="Proteomes" id="UP000319700"/>
    </source>
</evidence>